<gene>
    <name evidence="3" type="ORF">GP486_002906</name>
</gene>
<accession>A0A9P8LE55</accession>
<evidence type="ECO:0000313" key="4">
    <source>
        <dbReference type="Proteomes" id="UP000750711"/>
    </source>
</evidence>
<feature type="region of interest" description="Disordered" evidence="1">
    <location>
        <begin position="247"/>
        <end position="275"/>
    </location>
</feature>
<sequence>MSTPVIEIDGTTLEGGGQLVRNALALSSLTRMPIRITSIRGNRGDGGGLKAQHLSALNWLAEVTGAVVEGAWKKSKVVVFRPSVEAHVGLDLGSLGGERHVNIDVGSPGSVFLVFQAVLPVLLFGGLGDKPISLVITGGTTVSHSPSHAYVAQVLLPTLSRIGLPHITISPPTPNYSSLINTVTFTITPLSLGASLPAFSLVDRGEVDRVDVTVVAPSRAMRVVLRGEVRRALETWEKEFEVRMLLGDDNDDDNDGIDDNGDGAEEQQAAARANDSGKNNNNILYLFLALHTTTSQILSTDLLLPLPSRKKKPHHHPNLTALATRTVRALKREYDRGGCVDYRMRDQLVVFQALASGKCRVSGGGSGAGAADGDTSDHDEDGSGSLHTKTSRWVLGRLLGAQWDGQGNCEGVGWESGK</sequence>
<evidence type="ECO:0000259" key="2">
    <source>
        <dbReference type="Pfam" id="PF01137"/>
    </source>
</evidence>
<dbReference type="Gene3D" id="3.65.10.20">
    <property type="entry name" value="RNA 3'-terminal phosphate cyclase domain"/>
    <property type="match status" value="2"/>
</dbReference>
<evidence type="ECO:0000313" key="3">
    <source>
        <dbReference type="EMBL" id="KAH0562405.1"/>
    </source>
</evidence>
<protein>
    <recommendedName>
        <fullName evidence="2">RNA 3'-terminal phosphate cyclase domain-containing protein</fullName>
    </recommendedName>
</protein>
<dbReference type="GO" id="GO:0003963">
    <property type="term" value="F:RNA-3'-phosphate cyclase activity"/>
    <property type="evidence" value="ECO:0007669"/>
    <property type="project" value="TreeGrafter"/>
</dbReference>
<comment type="caution">
    <text evidence="3">The sequence shown here is derived from an EMBL/GenBank/DDBJ whole genome shotgun (WGS) entry which is preliminary data.</text>
</comment>
<dbReference type="PANTHER" id="PTHR11096:SF0">
    <property type="entry name" value="RNA 3'-TERMINAL PHOSPHATE CYCLASE"/>
    <property type="match status" value="1"/>
</dbReference>
<feature type="compositionally biased region" description="Acidic residues" evidence="1">
    <location>
        <begin position="248"/>
        <end position="265"/>
    </location>
</feature>
<dbReference type="Pfam" id="PF01137">
    <property type="entry name" value="RTC"/>
    <property type="match status" value="1"/>
</dbReference>
<proteinExistence type="predicted"/>
<keyword evidence="4" id="KW-1185">Reference proteome</keyword>
<dbReference type="EMBL" id="JAGHQM010000357">
    <property type="protein sequence ID" value="KAH0562405.1"/>
    <property type="molecule type" value="Genomic_DNA"/>
</dbReference>
<dbReference type="InterPro" id="IPR000228">
    <property type="entry name" value="RNA3'_term_phos_cyc"/>
</dbReference>
<name>A0A9P8LE55_9PEZI</name>
<dbReference type="GO" id="GO:0005634">
    <property type="term" value="C:nucleus"/>
    <property type="evidence" value="ECO:0007669"/>
    <property type="project" value="TreeGrafter"/>
</dbReference>
<evidence type="ECO:0000256" key="1">
    <source>
        <dbReference type="SAM" id="MobiDB-lite"/>
    </source>
</evidence>
<dbReference type="InterPro" id="IPR023797">
    <property type="entry name" value="RNA3'_phos_cyclase_dom"/>
</dbReference>
<dbReference type="Proteomes" id="UP000750711">
    <property type="component" value="Unassembled WGS sequence"/>
</dbReference>
<feature type="non-terminal residue" evidence="3">
    <location>
        <position position="418"/>
    </location>
</feature>
<dbReference type="SUPFAM" id="SSF55205">
    <property type="entry name" value="EPT/RTPC-like"/>
    <property type="match status" value="1"/>
</dbReference>
<dbReference type="GO" id="GO:0006396">
    <property type="term" value="P:RNA processing"/>
    <property type="evidence" value="ECO:0007669"/>
    <property type="project" value="InterPro"/>
</dbReference>
<organism evidence="3 4">
    <name type="scientific">Trichoglossum hirsutum</name>
    <dbReference type="NCBI Taxonomy" id="265104"/>
    <lineage>
        <taxon>Eukaryota</taxon>
        <taxon>Fungi</taxon>
        <taxon>Dikarya</taxon>
        <taxon>Ascomycota</taxon>
        <taxon>Pezizomycotina</taxon>
        <taxon>Geoglossomycetes</taxon>
        <taxon>Geoglossales</taxon>
        <taxon>Geoglossaceae</taxon>
        <taxon>Trichoglossum</taxon>
    </lineage>
</organism>
<dbReference type="InterPro" id="IPR037136">
    <property type="entry name" value="RNA3'_phos_cyclase_dom_sf"/>
</dbReference>
<dbReference type="PANTHER" id="PTHR11096">
    <property type="entry name" value="RNA 3' TERMINAL PHOSPHATE CYCLASE"/>
    <property type="match status" value="1"/>
</dbReference>
<dbReference type="InterPro" id="IPR013792">
    <property type="entry name" value="RNA3'P_cycl/enolpyr_Trfase_a/b"/>
</dbReference>
<feature type="domain" description="RNA 3'-terminal phosphate cyclase" evidence="2">
    <location>
        <begin position="13"/>
        <end position="363"/>
    </location>
</feature>
<reference evidence="3" key="1">
    <citation type="submission" date="2021-03" db="EMBL/GenBank/DDBJ databases">
        <title>Comparative genomics and phylogenomic investigation of the class Geoglossomycetes provide insights into ecological specialization and systematics.</title>
        <authorList>
            <person name="Melie T."/>
            <person name="Pirro S."/>
            <person name="Miller A.N."/>
            <person name="Quandt A."/>
        </authorList>
    </citation>
    <scope>NUCLEOTIDE SEQUENCE</scope>
    <source>
        <strain evidence="3">CAQ_001_2017</strain>
    </source>
</reference>
<dbReference type="AlphaFoldDB" id="A0A9P8LE55"/>
<feature type="region of interest" description="Disordered" evidence="1">
    <location>
        <begin position="361"/>
        <end position="387"/>
    </location>
</feature>